<dbReference type="Gene3D" id="3.40.50.300">
    <property type="entry name" value="P-loop containing nucleotide triphosphate hydrolases"/>
    <property type="match status" value="1"/>
</dbReference>
<keyword evidence="2 11" id="KW-0808">Transferase</keyword>
<keyword evidence="15" id="KW-1185">Reference proteome</keyword>
<keyword evidence="3 11" id="KW-0548">Nucleotidyltransferase</keyword>
<organism evidence="14 15">
    <name type="scientific">Pontibacter saemangeumensis</name>
    <dbReference type="NCBI Taxonomy" id="1084525"/>
    <lineage>
        <taxon>Bacteria</taxon>
        <taxon>Pseudomonadati</taxon>
        <taxon>Bacteroidota</taxon>
        <taxon>Cytophagia</taxon>
        <taxon>Cytophagales</taxon>
        <taxon>Hymenobacteraceae</taxon>
        <taxon>Pontibacter</taxon>
    </lineage>
</organism>
<dbReference type="PRINTS" id="PR00300">
    <property type="entry name" value="CLPPROTEASEA"/>
</dbReference>
<accession>A0ABP8LML5</accession>
<evidence type="ECO:0000256" key="2">
    <source>
        <dbReference type="ARBA" id="ARBA00022679"/>
    </source>
</evidence>
<dbReference type="EMBL" id="BAABHC010000011">
    <property type="protein sequence ID" value="GAA4432333.1"/>
    <property type="molecule type" value="Genomic_DNA"/>
</dbReference>
<dbReference type="CDD" id="cd18137">
    <property type="entry name" value="HLD_clamp_pol_III_gamma_tau"/>
    <property type="match status" value="1"/>
</dbReference>
<keyword evidence="8 11" id="KW-0067">ATP-binding</keyword>
<comment type="subunit">
    <text evidence="11">DNA polymerase III contains a core (composed of alpha, epsilon and theta chains) that associates with a tau subunit. This core dimerizes to form the POLIII' complex. PolIII' associates with the gamma complex (composed of gamma, delta, delta', psi and chi chains) and with the beta chain to form the complete DNA polymerase III complex.</text>
</comment>
<evidence type="ECO:0000313" key="14">
    <source>
        <dbReference type="EMBL" id="GAA4432333.1"/>
    </source>
</evidence>
<dbReference type="SUPFAM" id="SSF52540">
    <property type="entry name" value="P-loop containing nucleoside triphosphate hydrolases"/>
    <property type="match status" value="1"/>
</dbReference>
<evidence type="ECO:0000313" key="15">
    <source>
        <dbReference type="Proteomes" id="UP001500552"/>
    </source>
</evidence>
<evidence type="ECO:0000256" key="3">
    <source>
        <dbReference type="ARBA" id="ARBA00022695"/>
    </source>
</evidence>
<dbReference type="RefSeq" id="WP_345158852.1">
    <property type="nucleotide sequence ID" value="NZ_BAABHC010000011.1"/>
</dbReference>
<keyword evidence="6 11" id="KW-0547">Nucleotide-binding</keyword>
<proteinExistence type="inferred from homology"/>
<dbReference type="InterPro" id="IPR022754">
    <property type="entry name" value="DNA_pol_III_gamma-3"/>
</dbReference>
<dbReference type="InterPro" id="IPR012763">
    <property type="entry name" value="DNA_pol_III_sug/sutau_N"/>
</dbReference>
<dbReference type="NCBIfam" id="TIGR02397">
    <property type="entry name" value="dnaX_nterm"/>
    <property type="match status" value="1"/>
</dbReference>
<evidence type="ECO:0000256" key="11">
    <source>
        <dbReference type="RuleBase" id="RU364063"/>
    </source>
</evidence>
<dbReference type="Pfam" id="PF22608">
    <property type="entry name" value="DNAX_ATPase_lid"/>
    <property type="match status" value="1"/>
</dbReference>
<keyword evidence="9 11" id="KW-0239">DNA-directed DNA polymerase</keyword>
<keyword evidence="4 11" id="KW-0235">DNA replication</keyword>
<evidence type="ECO:0000256" key="9">
    <source>
        <dbReference type="ARBA" id="ARBA00022932"/>
    </source>
</evidence>
<dbReference type="InterPro" id="IPR045085">
    <property type="entry name" value="HLD_clamp_pol_III_gamma_tau"/>
</dbReference>
<keyword evidence="7" id="KW-0862">Zinc</keyword>
<comment type="caution">
    <text evidence="14">The sequence shown here is derived from an EMBL/GenBank/DDBJ whole genome shotgun (WGS) entry which is preliminary data.</text>
</comment>
<reference evidence="15" key="1">
    <citation type="journal article" date="2019" name="Int. J. Syst. Evol. Microbiol.">
        <title>The Global Catalogue of Microorganisms (GCM) 10K type strain sequencing project: providing services to taxonomists for standard genome sequencing and annotation.</title>
        <authorList>
            <consortium name="The Broad Institute Genomics Platform"/>
            <consortium name="The Broad Institute Genome Sequencing Center for Infectious Disease"/>
            <person name="Wu L."/>
            <person name="Ma J."/>
        </authorList>
    </citation>
    <scope>NUCLEOTIDE SEQUENCE [LARGE SCALE GENOMIC DNA]</scope>
    <source>
        <strain evidence="15">JCM 17926</strain>
    </source>
</reference>
<evidence type="ECO:0000256" key="10">
    <source>
        <dbReference type="ARBA" id="ARBA00049244"/>
    </source>
</evidence>
<evidence type="ECO:0000256" key="4">
    <source>
        <dbReference type="ARBA" id="ARBA00022705"/>
    </source>
</evidence>
<name>A0ABP8LML5_9BACT</name>
<dbReference type="Proteomes" id="UP001500552">
    <property type="component" value="Unassembled WGS sequence"/>
</dbReference>
<dbReference type="InterPro" id="IPR027417">
    <property type="entry name" value="P-loop_NTPase"/>
</dbReference>
<dbReference type="Gene3D" id="1.20.272.10">
    <property type="match status" value="1"/>
</dbReference>
<dbReference type="PANTHER" id="PTHR11669:SF0">
    <property type="entry name" value="PROTEIN STICHEL-LIKE 2"/>
    <property type="match status" value="1"/>
</dbReference>
<dbReference type="EC" id="2.7.7.7" evidence="11"/>
<feature type="compositionally biased region" description="Low complexity" evidence="12">
    <location>
        <begin position="387"/>
        <end position="400"/>
    </location>
</feature>
<dbReference type="SMART" id="SM00382">
    <property type="entry name" value="AAA"/>
    <property type="match status" value="1"/>
</dbReference>
<evidence type="ECO:0000256" key="5">
    <source>
        <dbReference type="ARBA" id="ARBA00022723"/>
    </source>
</evidence>
<dbReference type="Pfam" id="PF13177">
    <property type="entry name" value="DNA_pol3_delta2"/>
    <property type="match status" value="1"/>
</dbReference>
<evidence type="ECO:0000256" key="7">
    <source>
        <dbReference type="ARBA" id="ARBA00022833"/>
    </source>
</evidence>
<dbReference type="PANTHER" id="PTHR11669">
    <property type="entry name" value="REPLICATION FACTOR C / DNA POLYMERASE III GAMMA-TAU SUBUNIT"/>
    <property type="match status" value="1"/>
</dbReference>
<evidence type="ECO:0000259" key="13">
    <source>
        <dbReference type="SMART" id="SM00382"/>
    </source>
</evidence>
<dbReference type="InterPro" id="IPR001270">
    <property type="entry name" value="ClpA/B"/>
</dbReference>
<comment type="similarity">
    <text evidence="1 11">Belongs to the DnaX/STICHEL family.</text>
</comment>
<gene>
    <name evidence="11" type="primary">dnaX</name>
    <name evidence="14" type="ORF">GCM10023188_20810</name>
</gene>
<feature type="compositionally biased region" description="Low complexity" evidence="12">
    <location>
        <begin position="493"/>
        <end position="511"/>
    </location>
</feature>
<evidence type="ECO:0000256" key="12">
    <source>
        <dbReference type="SAM" id="MobiDB-lite"/>
    </source>
</evidence>
<dbReference type="InterPro" id="IPR008921">
    <property type="entry name" value="DNA_pol3_clamp-load_cplx_C"/>
</dbReference>
<comment type="catalytic activity">
    <reaction evidence="10 11">
        <text>DNA(n) + a 2'-deoxyribonucleoside 5'-triphosphate = DNA(n+1) + diphosphate</text>
        <dbReference type="Rhea" id="RHEA:22508"/>
        <dbReference type="Rhea" id="RHEA-COMP:17339"/>
        <dbReference type="Rhea" id="RHEA-COMP:17340"/>
        <dbReference type="ChEBI" id="CHEBI:33019"/>
        <dbReference type="ChEBI" id="CHEBI:61560"/>
        <dbReference type="ChEBI" id="CHEBI:173112"/>
        <dbReference type="EC" id="2.7.7.7"/>
    </reaction>
</comment>
<keyword evidence="5" id="KW-0479">Metal-binding</keyword>
<dbReference type="NCBIfam" id="NF011531">
    <property type="entry name" value="PRK14971.1"/>
    <property type="match status" value="1"/>
</dbReference>
<dbReference type="InterPro" id="IPR003593">
    <property type="entry name" value="AAA+_ATPase"/>
</dbReference>
<protein>
    <recommendedName>
        <fullName evidence="11">DNA polymerase III subunit gamma/tau</fullName>
        <ecNumber evidence="11">2.7.7.7</ecNumber>
    </recommendedName>
</protein>
<feature type="domain" description="AAA+ ATPase" evidence="13">
    <location>
        <begin position="38"/>
        <end position="181"/>
    </location>
</feature>
<dbReference type="Gene3D" id="1.10.8.60">
    <property type="match status" value="1"/>
</dbReference>
<comment type="function">
    <text evidence="11">DNA polymerase III is a complex, multichain enzyme responsible for most of the replicative synthesis in bacteria. This DNA polymerase also exhibits 3' to 5' exonuclease activity.</text>
</comment>
<feature type="region of interest" description="Disordered" evidence="12">
    <location>
        <begin position="387"/>
        <end position="519"/>
    </location>
</feature>
<dbReference type="NCBIfam" id="NF004046">
    <property type="entry name" value="PRK05563.1"/>
    <property type="match status" value="1"/>
</dbReference>
<dbReference type="Pfam" id="PF12169">
    <property type="entry name" value="DNA_pol3_gamma3"/>
    <property type="match status" value="1"/>
</dbReference>
<dbReference type="CDD" id="cd00009">
    <property type="entry name" value="AAA"/>
    <property type="match status" value="1"/>
</dbReference>
<evidence type="ECO:0000256" key="6">
    <source>
        <dbReference type="ARBA" id="ARBA00022741"/>
    </source>
</evidence>
<dbReference type="SUPFAM" id="SSF48019">
    <property type="entry name" value="post-AAA+ oligomerization domain-like"/>
    <property type="match status" value="1"/>
</dbReference>
<evidence type="ECO:0000256" key="8">
    <source>
        <dbReference type="ARBA" id="ARBA00022840"/>
    </source>
</evidence>
<evidence type="ECO:0000256" key="1">
    <source>
        <dbReference type="ARBA" id="ARBA00006360"/>
    </source>
</evidence>
<dbReference type="InterPro" id="IPR050238">
    <property type="entry name" value="DNA_Rep/Repair_Clamp_Loader"/>
</dbReference>
<sequence>MENFVVSARKYRPTTFDSVVGQHHITNTLKNAISSQHLAQAFLFCGPRGVGKTTCARILAKTINCQNITPEVEACNVCESCRSFNSNSSFNIHELDAASNNSVEDIRNLVEQVRYAPQTGKYKIYIIDEVHMLSNQAFNAFLKTLEEPPAYAIFILATTERHKIIPTILSRCQIFDFNRIRIEDMVRHLGSIATKEQIQAEPDALHLISQKADGALRDALSIFDQMVTFSGSNVTYKATVENLHILDYDYYFRLTDYLLGQNLSGSLLLFDEILKNGFDAHNFLVGVGEHFRSLLVCKDQATVQLLEVSDNIKAKYAEQSQKASVSFLLSGLNLVSTCDTHYKSSKNQRLHVELCLMKMAHLNAALSFAQNGEAVKKAKVAAPAPAATGSAGATATPAAAMQPPQRQGGHIPSEGLQQPAAPGSVPSERLQQPHAPNHIPSEDLQQPPAPQQVTPDAHIAPANPQTPPGSSPIPSAHTPRAGVQLPPPKKLGKLPSLKDLQQAPAVAPETAVAEEEEETSYGTVVPVDAARLKTVWHSVLRRKREENMMEYTLLNRQYHVSDQNEITLHLENHVMLDQFTSLRPALLAELKKELGNRSIKLKAEVMELQEGNKMYTSQDKFNYLADKYPMLVDMKQRLGLDMDF</sequence>